<dbReference type="Gene3D" id="2.10.25.10">
    <property type="entry name" value="Laminin"/>
    <property type="match status" value="1"/>
</dbReference>
<dbReference type="OrthoDB" id="6474396at2759"/>
<dbReference type="Proteomes" id="UP000041254">
    <property type="component" value="Unassembled WGS sequence"/>
</dbReference>
<dbReference type="PROSITE" id="PS00022">
    <property type="entry name" value="EGF_1"/>
    <property type="match status" value="1"/>
</dbReference>
<feature type="region of interest" description="Disordered" evidence="2">
    <location>
        <begin position="489"/>
        <end position="517"/>
    </location>
</feature>
<evidence type="ECO:0000256" key="1">
    <source>
        <dbReference type="PROSITE-ProRule" id="PRU00076"/>
    </source>
</evidence>
<gene>
    <name evidence="6" type="ORF">Vbra_22043</name>
</gene>
<feature type="domain" description="EGF-like" evidence="5">
    <location>
        <begin position="406"/>
        <end position="442"/>
    </location>
</feature>
<reference evidence="6 7" key="1">
    <citation type="submission" date="2014-11" db="EMBL/GenBank/DDBJ databases">
        <authorList>
            <person name="Zhu J."/>
            <person name="Qi W."/>
            <person name="Song R."/>
        </authorList>
    </citation>
    <scope>NUCLEOTIDE SEQUENCE [LARGE SCALE GENOMIC DNA]</scope>
</reference>
<feature type="chain" id="PRO_5005190142" description="EGF-like domain-containing protein" evidence="4">
    <location>
        <begin position="22"/>
        <end position="715"/>
    </location>
</feature>
<dbReference type="InParanoid" id="A0A0G4G999"/>
<feature type="compositionally biased region" description="Basic and acidic residues" evidence="2">
    <location>
        <begin position="501"/>
        <end position="517"/>
    </location>
</feature>
<dbReference type="PROSITE" id="PS50026">
    <property type="entry name" value="EGF_3"/>
    <property type="match status" value="1"/>
</dbReference>
<proteinExistence type="predicted"/>
<protein>
    <recommendedName>
        <fullName evidence="5">EGF-like domain-containing protein</fullName>
    </recommendedName>
</protein>
<comment type="caution">
    <text evidence="1">Lacks conserved residue(s) required for the propagation of feature annotation.</text>
</comment>
<accession>A0A0G4G999</accession>
<dbReference type="InterPro" id="IPR000742">
    <property type="entry name" value="EGF"/>
</dbReference>
<keyword evidence="3" id="KW-0812">Transmembrane</keyword>
<feature type="compositionally biased region" description="Pro residues" evidence="2">
    <location>
        <begin position="209"/>
        <end position="234"/>
    </location>
</feature>
<feature type="signal peptide" evidence="4">
    <location>
        <begin position="1"/>
        <end position="21"/>
    </location>
</feature>
<organism evidence="6 7">
    <name type="scientific">Vitrella brassicaformis (strain CCMP3155)</name>
    <dbReference type="NCBI Taxonomy" id="1169540"/>
    <lineage>
        <taxon>Eukaryota</taxon>
        <taxon>Sar</taxon>
        <taxon>Alveolata</taxon>
        <taxon>Colpodellida</taxon>
        <taxon>Vitrellaceae</taxon>
        <taxon>Vitrella</taxon>
    </lineage>
</organism>
<dbReference type="Pfam" id="PF00008">
    <property type="entry name" value="EGF"/>
    <property type="match status" value="1"/>
</dbReference>
<evidence type="ECO:0000256" key="4">
    <source>
        <dbReference type="SAM" id="SignalP"/>
    </source>
</evidence>
<feature type="transmembrane region" description="Helical" evidence="3">
    <location>
        <begin position="650"/>
        <end position="673"/>
    </location>
</feature>
<evidence type="ECO:0000256" key="2">
    <source>
        <dbReference type="SAM" id="MobiDB-lite"/>
    </source>
</evidence>
<keyword evidence="1" id="KW-1015">Disulfide bond</keyword>
<evidence type="ECO:0000313" key="6">
    <source>
        <dbReference type="EMBL" id="CEM25246.1"/>
    </source>
</evidence>
<evidence type="ECO:0000259" key="5">
    <source>
        <dbReference type="PROSITE" id="PS50026"/>
    </source>
</evidence>
<dbReference type="EMBL" id="CDMY01000593">
    <property type="protein sequence ID" value="CEM25246.1"/>
    <property type="molecule type" value="Genomic_DNA"/>
</dbReference>
<keyword evidence="4" id="KW-0732">Signal</keyword>
<dbReference type="CDD" id="cd00054">
    <property type="entry name" value="EGF_CA"/>
    <property type="match status" value="1"/>
</dbReference>
<sequence>MGRSVLQSGLFWALVCAGCGAAHTGGALLARRSLQRQRPCGKLQVTGFPDKSYPDSGNFTPAVWNGLWNRTNDVSGVAHWEMAAGGGRVYHMWWQVLHDSEGMGNPEILFITPDKPERPADNAQEFHAFTSEAVDNRCTDGSSPVCFQPFNWTVQKDVHHHEEITSVHLACLGHNETADVPQQSLPVASELPPVSSQQPEPDYEKWGEPIPPPAEPRDPPTPPPPPAVSSPPPSESCDGLELSGLPARGYDGLSPAIWNGVWARVADVNGWVGRYPHWSRLIRGTIYHIWWGVTRVGSPRTDQQHPQPMPTTLYITAEQYGLPTLTNGIPYGAGSPTKDRKQFCYDGFDSDFCLKLDRFEIRRTTTVVGSLKTDNGTALPTMRCTDAPREGVPGLAPALSSSSGGQVGQCEEGPCLNDGTCIEAVNFAHCDCPANFAGDLCERALEVPTSRLWRLVNTHPTSQHFGIIEIKFFADRHCREPIPHDLGMPLDNTVDITSNGEPRRREPSDNAKKAFDGRDPLVGNGMEAWVSPCRRRSCRAWEGWIGVHYDTNHTVQCVQFWPSKEPPSPPMSLQHWDTDKNTWNSIAGFQSYSGGKGNARVTLLNEGVLSGPGREVLTKSLSGGVPAIERQWAMEETDEKLPASNDMPGWMFGLIVAVCLLFIGCLVSCFICGRMYWACLQRSCGYCFIGRQDPNVVKFRNFVEDDDHRRTGAPR</sequence>
<evidence type="ECO:0000313" key="7">
    <source>
        <dbReference type="Proteomes" id="UP000041254"/>
    </source>
</evidence>
<dbReference type="VEuPathDB" id="CryptoDB:Vbra_22043"/>
<dbReference type="SMART" id="SM00181">
    <property type="entry name" value="EGF"/>
    <property type="match status" value="1"/>
</dbReference>
<keyword evidence="1" id="KW-0245">EGF-like domain</keyword>
<evidence type="ECO:0000256" key="3">
    <source>
        <dbReference type="SAM" id="Phobius"/>
    </source>
</evidence>
<feature type="region of interest" description="Disordered" evidence="2">
    <location>
        <begin position="189"/>
        <end position="243"/>
    </location>
</feature>
<dbReference type="AlphaFoldDB" id="A0A0G4G999"/>
<feature type="disulfide bond" evidence="1">
    <location>
        <begin position="432"/>
        <end position="441"/>
    </location>
</feature>
<dbReference type="SUPFAM" id="SSF57196">
    <property type="entry name" value="EGF/Laminin"/>
    <property type="match status" value="1"/>
</dbReference>
<keyword evidence="3" id="KW-1133">Transmembrane helix</keyword>
<keyword evidence="7" id="KW-1185">Reference proteome</keyword>
<keyword evidence="3" id="KW-0472">Membrane</keyword>
<name>A0A0G4G999_VITBC</name>